<protein>
    <recommendedName>
        <fullName evidence="4">Secreted protein</fullName>
    </recommendedName>
</protein>
<dbReference type="Proteomes" id="UP000646244">
    <property type="component" value="Unassembled WGS sequence"/>
</dbReference>
<proteinExistence type="predicted"/>
<reference evidence="2" key="2">
    <citation type="submission" date="2020-09" db="EMBL/GenBank/DDBJ databases">
        <authorList>
            <person name="Sun Q."/>
            <person name="Ohkuma M."/>
        </authorList>
    </citation>
    <scope>NUCLEOTIDE SEQUENCE</scope>
    <source>
        <strain evidence="2">JCM 4633</strain>
    </source>
</reference>
<evidence type="ECO:0008006" key="4">
    <source>
        <dbReference type="Google" id="ProtNLM"/>
    </source>
</evidence>
<feature type="chain" id="PRO_5037272649" description="Secreted protein" evidence="1">
    <location>
        <begin position="31"/>
        <end position="79"/>
    </location>
</feature>
<dbReference type="AlphaFoldDB" id="A0A918TWH8"/>
<keyword evidence="1" id="KW-0732">Signal</keyword>
<organism evidence="2 3">
    <name type="scientific">Streptomyces cinnamoneus</name>
    <name type="common">Streptoverticillium cinnamoneum</name>
    <dbReference type="NCBI Taxonomy" id="53446"/>
    <lineage>
        <taxon>Bacteria</taxon>
        <taxon>Bacillati</taxon>
        <taxon>Actinomycetota</taxon>
        <taxon>Actinomycetes</taxon>
        <taxon>Kitasatosporales</taxon>
        <taxon>Streptomycetaceae</taxon>
        <taxon>Streptomyces</taxon>
        <taxon>Streptomyces cinnamoneus group</taxon>
    </lineage>
</organism>
<feature type="signal peptide" evidence="1">
    <location>
        <begin position="1"/>
        <end position="30"/>
    </location>
</feature>
<sequence>MRAHRTTRGAVAVMAAALALTPAVTGTARAAAPKDIDIQTCIDGGGIPRVDLDPQGGALSPALKVVCEGGKYNGQPINT</sequence>
<dbReference type="EMBL" id="BMVB01000021">
    <property type="protein sequence ID" value="GHC66365.1"/>
    <property type="molecule type" value="Genomic_DNA"/>
</dbReference>
<evidence type="ECO:0000256" key="1">
    <source>
        <dbReference type="SAM" id="SignalP"/>
    </source>
</evidence>
<dbReference type="RefSeq" id="WP_190112151.1">
    <property type="nucleotide sequence ID" value="NZ_BMVB01000021.1"/>
</dbReference>
<evidence type="ECO:0000313" key="2">
    <source>
        <dbReference type="EMBL" id="GHC66365.1"/>
    </source>
</evidence>
<name>A0A918TWH8_STRCJ</name>
<comment type="caution">
    <text evidence="2">The sequence shown here is derived from an EMBL/GenBank/DDBJ whole genome shotgun (WGS) entry which is preliminary data.</text>
</comment>
<gene>
    <name evidence="2" type="ORF">GCM10010507_50240</name>
</gene>
<evidence type="ECO:0000313" key="3">
    <source>
        <dbReference type="Proteomes" id="UP000646244"/>
    </source>
</evidence>
<reference evidence="2" key="1">
    <citation type="journal article" date="2014" name="Int. J. Syst. Evol. Microbiol.">
        <title>Complete genome sequence of Corynebacterium casei LMG S-19264T (=DSM 44701T), isolated from a smear-ripened cheese.</title>
        <authorList>
            <consortium name="US DOE Joint Genome Institute (JGI-PGF)"/>
            <person name="Walter F."/>
            <person name="Albersmeier A."/>
            <person name="Kalinowski J."/>
            <person name="Ruckert C."/>
        </authorList>
    </citation>
    <scope>NUCLEOTIDE SEQUENCE</scope>
    <source>
        <strain evidence="2">JCM 4633</strain>
    </source>
</reference>
<accession>A0A918TWH8</accession>